<proteinExistence type="predicted"/>
<accession>A0A0F6B4D8</accession>
<protein>
    <submittedName>
        <fullName evidence="1">Uncharacterized protein</fullName>
    </submittedName>
</protein>
<dbReference type="EMBL" id="CP001363">
    <property type="protein sequence ID" value="ACY89379.1"/>
    <property type="molecule type" value="Genomic_DNA"/>
</dbReference>
<gene>
    <name evidence="1" type="ordered locus">STM14_2940</name>
</gene>
<dbReference type="Proteomes" id="UP000002695">
    <property type="component" value="Chromosome"/>
</dbReference>
<reference evidence="1 2" key="1">
    <citation type="journal article" date="2010" name="J. Bacteriol.">
        <title>Short-term signatures of evolutionary change in the Salmonella enterica serovar typhimurium 14028 genome.</title>
        <authorList>
            <person name="Jarvik T."/>
            <person name="Smillie C."/>
            <person name="Groisman E.A."/>
            <person name="Ochman H."/>
        </authorList>
    </citation>
    <scope>NUCLEOTIDE SEQUENCE [LARGE SCALE GENOMIC DNA]</scope>
    <source>
        <strain evidence="2">14028s / SGSC 2262</strain>
    </source>
</reference>
<keyword evidence="2" id="KW-1185">Reference proteome</keyword>
<dbReference type="HOGENOM" id="CLU_211518_0_0_6"/>
<evidence type="ECO:0000313" key="1">
    <source>
        <dbReference type="EMBL" id="ACY89379.1"/>
    </source>
</evidence>
<evidence type="ECO:0000313" key="2">
    <source>
        <dbReference type="Proteomes" id="UP000002695"/>
    </source>
</evidence>
<organism evidence="1 2">
    <name type="scientific">Salmonella typhimurium (strain 14028s / SGSC 2262)</name>
    <dbReference type="NCBI Taxonomy" id="588858"/>
    <lineage>
        <taxon>Bacteria</taxon>
        <taxon>Pseudomonadati</taxon>
        <taxon>Pseudomonadota</taxon>
        <taxon>Gammaproteobacteria</taxon>
        <taxon>Enterobacterales</taxon>
        <taxon>Enterobacteriaceae</taxon>
        <taxon>Salmonella</taxon>
    </lineage>
</organism>
<dbReference type="KEGG" id="seo:STM14_2940"/>
<sequence>MTEITLKNDLKQKSRDRVTVKPADFASQISFLRSQLKKLINILATF</sequence>
<dbReference type="AlphaFoldDB" id="A0A0F6B4D8"/>
<name>A0A0F6B4D8_SALT1</name>